<evidence type="ECO:0000256" key="1">
    <source>
        <dbReference type="SAM" id="MobiDB-lite"/>
    </source>
</evidence>
<keyword evidence="3" id="KW-1185">Reference proteome</keyword>
<evidence type="ECO:0000313" key="3">
    <source>
        <dbReference type="Proteomes" id="UP000031368"/>
    </source>
</evidence>
<dbReference type="Proteomes" id="UP000031368">
    <property type="component" value="Plasmid pRgalR602c"/>
</dbReference>
<reference evidence="2 3" key="1">
    <citation type="submission" date="2013-11" db="EMBL/GenBank/DDBJ databases">
        <title>Complete genome sequence of Rhizobium gallicum bv. gallicum R602.</title>
        <authorList>
            <person name="Bustos P."/>
            <person name="Santamaria R.I."/>
            <person name="Lozano L."/>
            <person name="Acosta J.L."/>
            <person name="Ormeno-Orrillo E."/>
            <person name="Rogel M.A."/>
            <person name="Romero D."/>
            <person name="Cevallos M.A."/>
            <person name="Martinez-Romero E."/>
            <person name="Gonzalez V."/>
        </authorList>
    </citation>
    <scope>NUCLEOTIDE SEQUENCE [LARGE SCALE GENOMIC DNA]</scope>
    <source>
        <strain evidence="2 3">R602</strain>
        <plasmid evidence="2 3">pRgalR602c</plasmid>
    </source>
</reference>
<gene>
    <name evidence="2" type="ORF">RGR602_PC01647</name>
</gene>
<geneLocation type="plasmid" evidence="2 3">
    <name>pRgalR602c</name>
</geneLocation>
<feature type="compositionally biased region" description="Basic and acidic residues" evidence="1">
    <location>
        <begin position="49"/>
        <end position="81"/>
    </location>
</feature>
<sequence length="81" mass="9238">MVLCTSVRPAPPIAADASFWGLKRSPRTARRRTMARREFTNTGMGKRYMPSDKNLRSLSADSRRKAKGADDDRENALRQRQ</sequence>
<dbReference type="HOGENOM" id="CLU_2571415_0_0_5"/>
<dbReference type="AlphaFoldDB" id="A0A0B4XF01"/>
<dbReference type="KEGG" id="rga:RGR602_PC01647"/>
<keyword evidence="2" id="KW-0614">Plasmid</keyword>
<feature type="region of interest" description="Disordered" evidence="1">
    <location>
        <begin position="39"/>
        <end position="81"/>
    </location>
</feature>
<accession>A0A0B4XF01</accession>
<evidence type="ECO:0000313" key="2">
    <source>
        <dbReference type="EMBL" id="AJD45671.1"/>
    </source>
</evidence>
<name>A0A0B4XF01_9HYPH</name>
<organism evidence="2 3">
    <name type="scientific">Rhizobium gallicum bv. gallicum R602sp</name>
    <dbReference type="NCBI Taxonomy" id="1041138"/>
    <lineage>
        <taxon>Bacteria</taxon>
        <taxon>Pseudomonadati</taxon>
        <taxon>Pseudomonadota</taxon>
        <taxon>Alphaproteobacteria</taxon>
        <taxon>Hyphomicrobiales</taxon>
        <taxon>Rhizobiaceae</taxon>
        <taxon>Rhizobium/Agrobacterium group</taxon>
        <taxon>Rhizobium</taxon>
    </lineage>
</organism>
<proteinExistence type="predicted"/>
<dbReference type="EMBL" id="CP006880">
    <property type="protein sequence ID" value="AJD45671.1"/>
    <property type="molecule type" value="Genomic_DNA"/>
</dbReference>
<protein>
    <submittedName>
        <fullName evidence="2">Uncharacterized protein</fullName>
    </submittedName>
</protein>